<evidence type="ECO:0000313" key="3">
    <source>
        <dbReference type="EMBL" id="MBO3083861.1"/>
    </source>
</evidence>
<feature type="coiled-coil region" evidence="1">
    <location>
        <begin position="80"/>
        <end position="107"/>
    </location>
</feature>
<feature type="transmembrane region" description="Helical" evidence="2">
    <location>
        <begin position="67"/>
        <end position="85"/>
    </location>
</feature>
<evidence type="ECO:0000313" key="4">
    <source>
        <dbReference type="Proteomes" id="UP000678317"/>
    </source>
</evidence>
<gene>
    <name evidence="3" type="ORF">J4035_04340</name>
</gene>
<evidence type="ECO:0000256" key="2">
    <source>
        <dbReference type="SAM" id="Phobius"/>
    </source>
</evidence>
<keyword evidence="2" id="KW-0472">Membrane</keyword>
<dbReference type="RefSeq" id="WP_208288689.1">
    <property type="nucleotide sequence ID" value="NZ_CP074404.1"/>
</dbReference>
<reference evidence="3 4" key="1">
    <citation type="submission" date="2021-03" db="EMBL/GenBank/DDBJ databases">
        <title>novel species in genus Cellulomonas.</title>
        <authorList>
            <person name="Zhang G."/>
        </authorList>
    </citation>
    <scope>NUCLEOTIDE SEQUENCE [LARGE SCALE GENOMIC DNA]</scope>
    <source>
        <strain evidence="4">zg-ZUI188</strain>
    </source>
</reference>
<protein>
    <submittedName>
        <fullName evidence="3">DUF2304 domain-containing protein</fullName>
    </submittedName>
</protein>
<keyword evidence="1" id="KW-0175">Coiled coil</keyword>
<organism evidence="3 4">
    <name type="scientific">Cellulomonas fengjieae</name>
    <dbReference type="NCBI Taxonomy" id="2819978"/>
    <lineage>
        <taxon>Bacteria</taxon>
        <taxon>Bacillati</taxon>
        <taxon>Actinomycetota</taxon>
        <taxon>Actinomycetes</taxon>
        <taxon>Micrococcales</taxon>
        <taxon>Cellulomonadaceae</taxon>
        <taxon>Cellulomonas</taxon>
    </lineage>
</organism>
<sequence>MSGHLFALLGALVTLVFMFELMRRRRLREKYAGFWIVIALVVLVAAVFPGVTAWLADLVGITTPINLVFFLGMLVLLVVCVQISAEVSELEHENQSLAEQTALLRLRLERLGNALDDATGPEGSLSRDVDDAVS</sequence>
<dbReference type="EMBL" id="JAGFBM010000001">
    <property type="protein sequence ID" value="MBO3083861.1"/>
    <property type="molecule type" value="Genomic_DNA"/>
</dbReference>
<feature type="transmembrane region" description="Helical" evidence="2">
    <location>
        <begin position="6"/>
        <end position="22"/>
    </location>
</feature>
<dbReference type="InterPro" id="IPR019277">
    <property type="entry name" value="DUF2304"/>
</dbReference>
<feature type="transmembrane region" description="Helical" evidence="2">
    <location>
        <begin position="34"/>
        <end position="55"/>
    </location>
</feature>
<name>A0ABS3SDN2_9CELL</name>
<comment type="caution">
    <text evidence="3">The sequence shown here is derived from an EMBL/GenBank/DDBJ whole genome shotgun (WGS) entry which is preliminary data.</text>
</comment>
<accession>A0ABS3SDN2</accession>
<proteinExistence type="predicted"/>
<dbReference type="Proteomes" id="UP000678317">
    <property type="component" value="Unassembled WGS sequence"/>
</dbReference>
<keyword evidence="2" id="KW-1133">Transmembrane helix</keyword>
<dbReference type="Pfam" id="PF10066">
    <property type="entry name" value="DUF2304"/>
    <property type="match status" value="1"/>
</dbReference>
<keyword evidence="2" id="KW-0812">Transmembrane</keyword>
<keyword evidence="4" id="KW-1185">Reference proteome</keyword>
<evidence type="ECO:0000256" key="1">
    <source>
        <dbReference type="SAM" id="Coils"/>
    </source>
</evidence>